<dbReference type="EMBL" id="AP018492">
    <property type="protein sequence ID" value="BBC60590.1"/>
    <property type="molecule type" value="Genomic_DNA"/>
</dbReference>
<dbReference type="InterPro" id="IPR036291">
    <property type="entry name" value="NAD(P)-bd_dom_sf"/>
</dbReference>
<gene>
    <name evidence="2" type="ORF">DAT561_0453</name>
</gene>
<accession>A0A2Z5Y1G1</accession>
<dbReference type="InterPro" id="IPR020843">
    <property type="entry name" value="ER"/>
</dbReference>
<dbReference type="SMART" id="SM00829">
    <property type="entry name" value="PKS_ER"/>
    <property type="match status" value="1"/>
</dbReference>
<dbReference type="Gene3D" id="3.90.180.10">
    <property type="entry name" value="Medium-chain alcohol dehydrogenases, catalytic domain"/>
    <property type="match status" value="1"/>
</dbReference>
<evidence type="ECO:0000313" key="3">
    <source>
        <dbReference type="Proteomes" id="UP000269226"/>
    </source>
</evidence>
<evidence type="ECO:0000313" key="2">
    <source>
        <dbReference type="EMBL" id="BBC60590.1"/>
    </source>
</evidence>
<dbReference type="CDD" id="cd05280">
    <property type="entry name" value="MDR_yhdh_yhfp"/>
    <property type="match status" value="1"/>
</dbReference>
<dbReference type="RefSeq" id="WP_015694643.1">
    <property type="nucleotide sequence ID" value="NZ_AP018492.1"/>
</dbReference>
<dbReference type="InterPro" id="IPR011032">
    <property type="entry name" value="GroES-like_sf"/>
</dbReference>
<reference evidence="2 3" key="1">
    <citation type="submission" date="2018-01" db="EMBL/GenBank/DDBJ databases">
        <title>Whole genome sequence of Melissococcus plutonius DAT561.</title>
        <authorList>
            <person name="Okumura K."/>
            <person name="Takamatsu D."/>
            <person name="Okura M."/>
        </authorList>
    </citation>
    <scope>NUCLEOTIDE SEQUENCE [LARGE SCALE GENOMIC DNA]</scope>
    <source>
        <strain evidence="2 3">DAT561</strain>
    </source>
</reference>
<dbReference type="InterPro" id="IPR013154">
    <property type="entry name" value="ADH-like_N"/>
</dbReference>
<dbReference type="SUPFAM" id="SSF51735">
    <property type="entry name" value="NAD(P)-binding Rossmann-fold domains"/>
    <property type="match status" value="1"/>
</dbReference>
<dbReference type="Pfam" id="PF00107">
    <property type="entry name" value="ADH_zinc_N"/>
    <property type="match status" value="1"/>
</dbReference>
<dbReference type="Pfam" id="PF08240">
    <property type="entry name" value="ADH_N"/>
    <property type="match status" value="1"/>
</dbReference>
<organism evidence="2 3">
    <name type="scientific">Melissococcus plutonius</name>
    <dbReference type="NCBI Taxonomy" id="33970"/>
    <lineage>
        <taxon>Bacteria</taxon>
        <taxon>Bacillati</taxon>
        <taxon>Bacillota</taxon>
        <taxon>Bacilli</taxon>
        <taxon>Lactobacillales</taxon>
        <taxon>Enterococcaceae</taxon>
        <taxon>Melissococcus</taxon>
    </lineage>
</organism>
<sequence>MESFTAFMVKKIDETIVGQLETISTDQLSAGDVLIQVAYSSVNYKDALATQLNGGVIKNYPMIPGIDASGIVKKSNHPQILVGQKVLVTGYGLGVWHTGGFSERIQVPGDWVIPLPKHLDLKEAMINGTAGFTAALAIDTLEKQGLVDRKDAAIFITGATGGVGSLAIAMLHKLGYTSITGITRKEEAFSILKQLGTTNCLSLASFINQGKKPLAKQAIDFAIDTTGGQITSSLLPQMSYGGSSAICGNTAGNQLDTTILPFILRGIQLLGIDSVNIDRKKRIAIWHRLATDLKIDHFSLYNEITLAQLPDTFASLQAGQHIGRTIICF</sequence>
<feature type="domain" description="Enoyl reductase (ER)" evidence="1">
    <location>
        <begin position="18"/>
        <end position="327"/>
    </location>
</feature>
<proteinExistence type="predicted"/>
<protein>
    <submittedName>
        <fullName evidence="2">Acryloyl-CoA reductase</fullName>
        <ecNumber evidence="2">1.3.1.84</ecNumber>
    </submittedName>
</protein>
<dbReference type="PANTHER" id="PTHR43677">
    <property type="entry name" value="SHORT-CHAIN DEHYDROGENASE/REDUCTASE"/>
    <property type="match status" value="1"/>
</dbReference>
<dbReference type="AlphaFoldDB" id="A0A2Z5Y1G1"/>
<dbReference type="InterPro" id="IPR014188">
    <property type="entry name" value="Acrylyl-CoA_reductase_AcuI"/>
</dbReference>
<keyword evidence="2" id="KW-0560">Oxidoreductase</keyword>
<dbReference type="InterPro" id="IPR013149">
    <property type="entry name" value="ADH-like_C"/>
</dbReference>
<dbReference type="NCBIfam" id="TIGR02823">
    <property type="entry name" value="oxido_YhdH"/>
    <property type="match status" value="1"/>
</dbReference>
<dbReference type="PANTHER" id="PTHR43677:SF1">
    <property type="entry name" value="ACRYLYL-COA REDUCTASE ACUI-RELATED"/>
    <property type="match status" value="1"/>
</dbReference>
<dbReference type="EC" id="1.3.1.84" evidence="2"/>
<dbReference type="SUPFAM" id="SSF50129">
    <property type="entry name" value="GroES-like"/>
    <property type="match status" value="1"/>
</dbReference>
<dbReference type="GeneID" id="57043013"/>
<dbReference type="InterPro" id="IPR051397">
    <property type="entry name" value="Zn-ADH-like_protein"/>
</dbReference>
<dbReference type="GO" id="GO:0043957">
    <property type="term" value="F:acryloyl-CoA reductase (NADPH) activity"/>
    <property type="evidence" value="ECO:0007669"/>
    <property type="project" value="UniProtKB-EC"/>
</dbReference>
<name>A0A2Z5Y1G1_9ENTE</name>
<dbReference type="Proteomes" id="UP000269226">
    <property type="component" value="Chromosome"/>
</dbReference>
<evidence type="ECO:0000259" key="1">
    <source>
        <dbReference type="SMART" id="SM00829"/>
    </source>
</evidence>
<dbReference type="Gene3D" id="3.40.50.720">
    <property type="entry name" value="NAD(P)-binding Rossmann-like Domain"/>
    <property type="match status" value="1"/>
</dbReference>